<keyword evidence="3" id="KW-1185">Reference proteome</keyword>
<dbReference type="Proteomes" id="UP000034832">
    <property type="component" value="Unassembled WGS sequence"/>
</dbReference>
<accession>A0A4U6BMX1</accession>
<dbReference type="AlphaFoldDB" id="A0A4U6BMX1"/>
<sequence length="404" mass="40761">MDDDKQDKAGIPPGGDAAKRPPPTIELTASNVSDSAPASDAAAPGATASDAPPSEASTSDHPEPSPVAKASSRTSSILISALTGAAAAALVLGAAKLADWPGTPAQPVADVVSKNDVDALGARIAKIETDAAKPIPAPRPVADPAIVTRLDAVEKSLTSLRNDVAAARGQGEKVVAALNEIKSASPQAVISQPAPAGDTSALEERLGKIERTTAALSAAAAAPPPVPPVPLEDPNVRRMASATALDSAVRQGEPYAAALAAARSAGGDTDVLKPLDAFAATGVPTAGALSRELLTLLPKLTPKPEAQPAPSGMVERLQQSAAKLVRVQRTDAAASGNAAILARITSAAQRDDVAEAKRELMQLPAPDRALVQAWIAKVDAREAALAASRQFAADTMAALSKPAR</sequence>
<feature type="region of interest" description="Disordered" evidence="1">
    <location>
        <begin position="1"/>
        <end position="73"/>
    </location>
</feature>
<gene>
    <name evidence="2" type="ORF">YH63_007205</name>
</gene>
<dbReference type="EMBL" id="LBIA02000001">
    <property type="protein sequence ID" value="TKT71211.1"/>
    <property type="molecule type" value="Genomic_DNA"/>
</dbReference>
<evidence type="ECO:0000313" key="3">
    <source>
        <dbReference type="Proteomes" id="UP000034832"/>
    </source>
</evidence>
<protein>
    <recommendedName>
        <fullName evidence="4">Mitochondrial inner membrane protein</fullName>
    </recommendedName>
</protein>
<dbReference type="RefSeq" id="WP_046828189.1">
    <property type="nucleotide sequence ID" value="NZ_LBIA02000001.1"/>
</dbReference>
<comment type="caution">
    <text evidence="2">The sequence shown here is derived from an EMBL/GenBank/DDBJ whole genome shotgun (WGS) entry which is preliminary data.</text>
</comment>
<dbReference type="STRING" id="211460.YH63_11740"/>
<evidence type="ECO:0008006" key="4">
    <source>
        <dbReference type="Google" id="ProtNLM"/>
    </source>
</evidence>
<evidence type="ECO:0000256" key="1">
    <source>
        <dbReference type="SAM" id="MobiDB-lite"/>
    </source>
</evidence>
<proteinExistence type="predicted"/>
<organism evidence="2 3">
    <name type="scientific">Afipia massiliensis</name>
    <dbReference type="NCBI Taxonomy" id="211460"/>
    <lineage>
        <taxon>Bacteria</taxon>
        <taxon>Pseudomonadati</taxon>
        <taxon>Pseudomonadota</taxon>
        <taxon>Alphaproteobacteria</taxon>
        <taxon>Hyphomicrobiales</taxon>
        <taxon>Nitrobacteraceae</taxon>
        <taxon>Afipia</taxon>
    </lineage>
</organism>
<feature type="compositionally biased region" description="Low complexity" evidence="1">
    <location>
        <begin position="29"/>
        <end position="54"/>
    </location>
</feature>
<dbReference type="OrthoDB" id="8441668at2"/>
<evidence type="ECO:0000313" key="2">
    <source>
        <dbReference type="EMBL" id="TKT71211.1"/>
    </source>
</evidence>
<name>A0A4U6BMX1_9BRAD</name>
<reference evidence="2" key="1">
    <citation type="submission" date="2019-04" db="EMBL/GenBank/DDBJ databases">
        <title>Whole genome sequencing of cave bacteria.</title>
        <authorList>
            <person name="Gan H.M."/>
            <person name="Barton H."/>
            <person name="Savka M.A."/>
        </authorList>
    </citation>
    <scope>NUCLEOTIDE SEQUENCE [LARGE SCALE GENOMIC DNA]</scope>
    <source>
        <strain evidence="2">LC387</strain>
    </source>
</reference>